<dbReference type="GO" id="GO:0008270">
    <property type="term" value="F:zinc ion binding"/>
    <property type="evidence" value="ECO:0007669"/>
    <property type="project" value="InterPro"/>
</dbReference>
<organism evidence="8 9">
    <name type="scientific">Aspergillus bombycis</name>
    <dbReference type="NCBI Taxonomy" id="109264"/>
    <lineage>
        <taxon>Eukaryota</taxon>
        <taxon>Fungi</taxon>
        <taxon>Dikarya</taxon>
        <taxon>Ascomycota</taxon>
        <taxon>Pezizomycotina</taxon>
        <taxon>Eurotiomycetes</taxon>
        <taxon>Eurotiomycetidae</taxon>
        <taxon>Eurotiales</taxon>
        <taxon>Aspergillaceae</taxon>
        <taxon>Aspergillus</taxon>
    </lineage>
</organism>
<dbReference type="CDD" id="cd00067">
    <property type="entry name" value="GAL4"/>
    <property type="match status" value="1"/>
</dbReference>
<gene>
    <name evidence="8" type="ORF">ABOM_004628</name>
</gene>
<dbReference type="CDD" id="cd12148">
    <property type="entry name" value="fungal_TF_MHR"/>
    <property type="match status" value="1"/>
</dbReference>
<evidence type="ECO:0000313" key="9">
    <source>
        <dbReference type="Proteomes" id="UP000179179"/>
    </source>
</evidence>
<dbReference type="OrthoDB" id="4161332at2759"/>
<dbReference type="Gene3D" id="4.10.240.10">
    <property type="entry name" value="Zn(2)-C6 fungal-type DNA-binding domain"/>
    <property type="match status" value="1"/>
</dbReference>
<dbReference type="STRING" id="109264.A0A1F8A4I7"/>
<dbReference type="SMART" id="SM00906">
    <property type="entry name" value="Fungal_trans"/>
    <property type="match status" value="1"/>
</dbReference>
<keyword evidence="9" id="KW-1185">Reference proteome</keyword>
<keyword evidence="4" id="KW-0804">Transcription</keyword>
<dbReference type="PROSITE" id="PS00463">
    <property type="entry name" value="ZN2_CY6_FUNGAL_1"/>
    <property type="match status" value="1"/>
</dbReference>
<dbReference type="InterPro" id="IPR052761">
    <property type="entry name" value="Fungal_Detox/Toxin_TFs"/>
</dbReference>
<evidence type="ECO:0000256" key="4">
    <source>
        <dbReference type="ARBA" id="ARBA00023163"/>
    </source>
</evidence>
<evidence type="ECO:0000256" key="6">
    <source>
        <dbReference type="SAM" id="MobiDB-lite"/>
    </source>
</evidence>
<feature type="compositionally biased region" description="Polar residues" evidence="6">
    <location>
        <begin position="665"/>
        <end position="677"/>
    </location>
</feature>
<dbReference type="GeneID" id="34448018"/>
<dbReference type="GO" id="GO:0000981">
    <property type="term" value="F:DNA-binding transcription factor activity, RNA polymerase II-specific"/>
    <property type="evidence" value="ECO:0007669"/>
    <property type="project" value="InterPro"/>
</dbReference>
<dbReference type="RefSeq" id="XP_022390324.1">
    <property type="nucleotide sequence ID" value="XM_022531757.1"/>
</dbReference>
<dbReference type="PANTHER" id="PTHR47425">
    <property type="entry name" value="FARB-RELATED"/>
    <property type="match status" value="1"/>
</dbReference>
<evidence type="ECO:0000256" key="5">
    <source>
        <dbReference type="ARBA" id="ARBA00023242"/>
    </source>
</evidence>
<sequence length="774" mass="86909">MNEAGSPGNTVMSSASTPDQAEALAVDQTRPIKRAIFACLNCRRRKVRCNLTGGRPCTNCRLDGWKCVVPDRKRQGRRQPVTPFRQRNHREHTGRPSVVGNNPPKQAKDFGRDKRGAGTMVEPAETPERIQSQNIWKTAGQLCDRPINNMEDGNNSISSDVTLHHFTYFSFLRAPNLVRLEESDLTYLQHQKSLQIPTGDLLNALLSHYFLYIHPCLPIVNEARFWSIFRRAEENTGSFFSLVVFQAMLFAACSIKALVDFNVEDDSLCISQAALLLSFHSSSAERLSSTTWISLAVNHAHAVGAHKYNPYSSLETHRSDLKRLWWSILLRDRVTALGLRRPLQLHPDQLKNISPEPLVVNDLVDEIHGSEVYDPCTKATLCKILTSQCQLSTVLATLIATFYPSDPTQESAESQVSQAENIDSQLRHWKANCMVPMCAQDAQTHESVQLYKRLTYFYYESARLALYHNASFHLYERQHRQSEHIRLTTSHDHKGQHMKSAVIAINNQVKWFIVNKTVSHLPVSVVAYTILPQLVLNFDVHLSKVSENGRRHQMKDLKFYTELIHMCALRYDIAHMTERLQEGLSMFESSRSPLRLRSDASSTTVSTRSESIDLAGRVLMGDPPGLYFQLAASLDISLSTGRQPKMYSHFSSIGPSIVSRPLGTTPPQTTWTRQLSSECPDPEPGPGVSEQLPGIDSMGDLLTQNLPWDPHFLSGIVPLLQESHSISPPIEDKHNSLPPAADLEPWGNRHGEPSQLDSSSFAYAILSEVALLGE</sequence>
<evidence type="ECO:0000259" key="7">
    <source>
        <dbReference type="PROSITE" id="PS50048"/>
    </source>
</evidence>
<keyword evidence="5" id="KW-0539">Nucleus</keyword>
<keyword evidence="2" id="KW-0805">Transcription regulation</keyword>
<feature type="compositionally biased region" description="Basic and acidic residues" evidence="6">
    <location>
        <begin position="106"/>
        <end position="116"/>
    </location>
</feature>
<feature type="region of interest" description="Disordered" evidence="6">
    <location>
        <begin position="728"/>
        <end position="755"/>
    </location>
</feature>
<keyword evidence="1" id="KW-0479">Metal-binding</keyword>
<dbReference type="SMART" id="SM00066">
    <property type="entry name" value="GAL4"/>
    <property type="match status" value="1"/>
</dbReference>
<accession>A0A1F8A4I7</accession>
<comment type="caution">
    <text evidence="8">The sequence shown here is derived from an EMBL/GenBank/DDBJ whole genome shotgun (WGS) entry which is preliminary data.</text>
</comment>
<dbReference type="PROSITE" id="PS50048">
    <property type="entry name" value="ZN2_CY6_FUNGAL_2"/>
    <property type="match status" value="1"/>
</dbReference>
<dbReference type="AlphaFoldDB" id="A0A1F8A4I7"/>
<evidence type="ECO:0000313" key="8">
    <source>
        <dbReference type="EMBL" id="OGM46607.1"/>
    </source>
</evidence>
<feature type="domain" description="Zn(2)-C6 fungal-type" evidence="7">
    <location>
        <begin position="38"/>
        <end position="69"/>
    </location>
</feature>
<dbReference type="PANTHER" id="PTHR47425:SF2">
    <property type="entry name" value="FARB-RELATED"/>
    <property type="match status" value="1"/>
</dbReference>
<keyword evidence="3" id="KW-0238">DNA-binding</keyword>
<dbReference type="InterPro" id="IPR007219">
    <property type="entry name" value="XnlR_reg_dom"/>
</dbReference>
<dbReference type="GO" id="GO:0006351">
    <property type="term" value="P:DNA-templated transcription"/>
    <property type="evidence" value="ECO:0007669"/>
    <property type="project" value="InterPro"/>
</dbReference>
<dbReference type="Pfam" id="PF00172">
    <property type="entry name" value="Zn_clus"/>
    <property type="match status" value="1"/>
</dbReference>
<reference evidence="8 9" key="1">
    <citation type="journal article" date="2016" name="Genome Biol. Evol.">
        <title>Draft genome sequence of an aflatoxigenic Aspergillus species, A. bombycis.</title>
        <authorList>
            <person name="Moore G.G."/>
            <person name="Mack B.M."/>
            <person name="Beltz S.B."/>
            <person name="Gilbert M.K."/>
        </authorList>
    </citation>
    <scope>NUCLEOTIDE SEQUENCE [LARGE SCALE GENOMIC DNA]</scope>
    <source>
        <strain evidence="9">NRRL 26010</strain>
    </source>
</reference>
<dbReference type="Proteomes" id="UP000179179">
    <property type="component" value="Unassembled WGS sequence"/>
</dbReference>
<proteinExistence type="predicted"/>
<evidence type="ECO:0000256" key="2">
    <source>
        <dbReference type="ARBA" id="ARBA00023015"/>
    </source>
</evidence>
<dbReference type="InterPro" id="IPR036864">
    <property type="entry name" value="Zn2-C6_fun-type_DNA-bd_sf"/>
</dbReference>
<feature type="region of interest" description="Disordered" evidence="6">
    <location>
        <begin position="657"/>
        <end position="688"/>
    </location>
</feature>
<dbReference type="GO" id="GO:0003677">
    <property type="term" value="F:DNA binding"/>
    <property type="evidence" value="ECO:0007669"/>
    <property type="project" value="UniProtKB-KW"/>
</dbReference>
<evidence type="ECO:0000256" key="3">
    <source>
        <dbReference type="ARBA" id="ARBA00023125"/>
    </source>
</evidence>
<protein>
    <recommendedName>
        <fullName evidence="7">Zn(2)-C6 fungal-type domain-containing protein</fullName>
    </recommendedName>
</protein>
<name>A0A1F8A4I7_9EURO</name>
<evidence type="ECO:0000256" key="1">
    <source>
        <dbReference type="ARBA" id="ARBA00022723"/>
    </source>
</evidence>
<feature type="region of interest" description="Disordered" evidence="6">
    <location>
        <begin position="73"/>
        <end position="119"/>
    </location>
</feature>
<dbReference type="SUPFAM" id="SSF57701">
    <property type="entry name" value="Zn2/Cys6 DNA-binding domain"/>
    <property type="match status" value="1"/>
</dbReference>
<dbReference type="InterPro" id="IPR001138">
    <property type="entry name" value="Zn2Cys6_DnaBD"/>
</dbReference>
<dbReference type="EMBL" id="LYCR01000030">
    <property type="protein sequence ID" value="OGM46607.1"/>
    <property type="molecule type" value="Genomic_DNA"/>
</dbReference>
<dbReference type="Pfam" id="PF04082">
    <property type="entry name" value="Fungal_trans"/>
    <property type="match status" value="1"/>
</dbReference>